<evidence type="ECO:0000256" key="3">
    <source>
        <dbReference type="SAM" id="MobiDB-lite"/>
    </source>
</evidence>
<dbReference type="PANTHER" id="PTHR30160:SF1">
    <property type="entry name" value="LIPOPOLYSACCHARIDE 1,2-N-ACETYLGLUCOSAMINETRANSFERASE-RELATED"/>
    <property type="match status" value="1"/>
</dbReference>
<gene>
    <name evidence="4" type="ORF">EHV23_09775</name>
</gene>
<keyword evidence="2 4" id="KW-0808">Transferase</keyword>
<dbReference type="InterPro" id="IPR051199">
    <property type="entry name" value="LPS_LOS_Heptosyltrfase"/>
</dbReference>
<dbReference type="GO" id="GO:0005829">
    <property type="term" value="C:cytosol"/>
    <property type="evidence" value="ECO:0007669"/>
    <property type="project" value="TreeGrafter"/>
</dbReference>
<accession>A0A3R8NQR2</accession>
<evidence type="ECO:0000256" key="2">
    <source>
        <dbReference type="ARBA" id="ARBA00022679"/>
    </source>
</evidence>
<dbReference type="PANTHER" id="PTHR30160">
    <property type="entry name" value="TETRAACYLDISACCHARIDE 4'-KINASE-RELATED"/>
    <property type="match status" value="1"/>
</dbReference>
<dbReference type="AlphaFoldDB" id="A0A3R8NQR2"/>
<dbReference type="GO" id="GO:0008713">
    <property type="term" value="F:ADP-heptose-lipopolysaccharide heptosyltransferase activity"/>
    <property type="evidence" value="ECO:0007669"/>
    <property type="project" value="TreeGrafter"/>
</dbReference>
<comment type="caution">
    <text evidence="4">The sequence shown here is derived from an EMBL/GenBank/DDBJ whole genome shotgun (WGS) entry which is preliminary data.</text>
</comment>
<feature type="region of interest" description="Disordered" evidence="3">
    <location>
        <begin position="201"/>
        <end position="227"/>
    </location>
</feature>
<dbReference type="Pfam" id="PF01075">
    <property type="entry name" value="Glyco_transf_9"/>
    <property type="match status" value="1"/>
</dbReference>
<keyword evidence="1" id="KW-0328">Glycosyltransferase</keyword>
<dbReference type="EMBL" id="RRUE01000002">
    <property type="protein sequence ID" value="RRN43704.1"/>
    <property type="molecule type" value="Genomic_DNA"/>
</dbReference>
<evidence type="ECO:0000313" key="5">
    <source>
        <dbReference type="Proteomes" id="UP000270261"/>
    </source>
</evidence>
<organism evidence="4 5">
    <name type="scientific">Lautropia dentalis</name>
    <dbReference type="NCBI Taxonomy" id="2490857"/>
    <lineage>
        <taxon>Bacteria</taxon>
        <taxon>Pseudomonadati</taxon>
        <taxon>Pseudomonadota</taxon>
        <taxon>Betaproteobacteria</taxon>
        <taxon>Burkholderiales</taxon>
        <taxon>Burkholderiaceae</taxon>
        <taxon>Lautropia</taxon>
    </lineage>
</organism>
<sequence length="429" mass="46704">MAIRCLPGLCPARQRQTLLVKRDDGGPVQCPGGWLFCALHGFDSIIGGTFRIIHKTCPAPVMRPLIVRLPNWVGDVIMSLPTLWHLHHRGYALQLVGRRWAATLLAGCGWPVHTLPGPLKERVRLLRRLRQEGQLHDPDFGKRLNTLLLTNSFSSAFETWLAGLNTVGYRQDGRGWFLTHPVPQPAHPLHESQRFWGAAATLTPPQDNDPDLKPGTHDAIPSPEQMQWPHLPLTDSARERALTLLYQAGLLEEAGARHNPHGPGSLAGHTHPVDYPTPAIRPFAILIPFATGTLEGNSKAWPGFPALCRQLAERMPVLLVPGPGAETARAHADYPTARSLDDVPLDVYAALLSHATLVVANDTGPGHVAAAVGAPLLSVLGPTNTARYRALGPHVHLAQSRPWPSEEAVWQQVAQMLAGQAVTPPGHDR</sequence>
<dbReference type="Gene3D" id="3.40.50.2000">
    <property type="entry name" value="Glycogen Phosphorylase B"/>
    <property type="match status" value="2"/>
</dbReference>
<keyword evidence="5" id="KW-1185">Reference proteome</keyword>
<name>A0A3R8NQR2_9BURK</name>
<dbReference type="InterPro" id="IPR002201">
    <property type="entry name" value="Glyco_trans_9"/>
</dbReference>
<dbReference type="Proteomes" id="UP000270261">
    <property type="component" value="Unassembled WGS sequence"/>
</dbReference>
<protein>
    <submittedName>
        <fullName evidence="4">Lipopolysaccharide heptosyltransferase family protein</fullName>
    </submittedName>
</protein>
<evidence type="ECO:0000313" key="4">
    <source>
        <dbReference type="EMBL" id="RRN43704.1"/>
    </source>
</evidence>
<evidence type="ECO:0000256" key="1">
    <source>
        <dbReference type="ARBA" id="ARBA00022676"/>
    </source>
</evidence>
<proteinExistence type="predicted"/>
<reference evidence="4 5" key="1">
    <citation type="submission" date="2018-11" db="EMBL/GenBank/DDBJ databases">
        <title>Genome sequencing of Lautropia sp. KCOM 2505 (= ChDC F240).</title>
        <authorList>
            <person name="Kook J.-K."/>
            <person name="Park S.-N."/>
            <person name="Lim Y.K."/>
        </authorList>
    </citation>
    <scope>NUCLEOTIDE SEQUENCE [LARGE SCALE GENOMIC DNA]</scope>
    <source>
        <strain evidence="4 5">KCOM 2505</strain>
    </source>
</reference>
<dbReference type="SUPFAM" id="SSF53756">
    <property type="entry name" value="UDP-Glycosyltransferase/glycogen phosphorylase"/>
    <property type="match status" value="1"/>
</dbReference>
<dbReference type="GO" id="GO:0009244">
    <property type="term" value="P:lipopolysaccharide core region biosynthetic process"/>
    <property type="evidence" value="ECO:0007669"/>
    <property type="project" value="TreeGrafter"/>
</dbReference>